<protein>
    <submittedName>
        <fullName evidence="1">Uncharacterized protein</fullName>
    </submittedName>
</protein>
<evidence type="ECO:0000313" key="1">
    <source>
        <dbReference type="EMBL" id="KAI0034511.1"/>
    </source>
</evidence>
<sequence length="168" mass="17647">MPSILAATAPSGLHLFLLVPAIYLCVLFLSRCARAAPRKGPAPVTLALPVALAAADAPAPADAAPYGTAHKPRRAGRPAPPPSQDTRREHPLQADEKHLPSTHTPAPTPTPTHEPTHSPVPSPPVDIPHRADAPPGSPCRCRVCRVRLLAGVKGATDWHCKRAPPARV</sequence>
<evidence type="ECO:0000313" key="2">
    <source>
        <dbReference type="Proteomes" id="UP000814128"/>
    </source>
</evidence>
<keyword evidence="2" id="KW-1185">Reference proteome</keyword>
<name>A0ACB8QRK1_9AGAM</name>
<organism evidence="1 2">
    <name type="scientific">Vararia minispora EC-137</name>
    <dbReference type="NCBI Taxonomy" id="1314806"/>
    <lineage>
        <taxon>Eukaryota</taxon>
        <taxon>Fungi</taxon>
        <taxon>Dikarya</taxon>
        <taxon>Basidiomycota</taxon>
        <taxon>Agaricomycotina</taxon>
        <taxon>Agaricomycetes</taxon>
        <taxon>Russulales</taxon>
        <taxon>Lachnocladiaceae</taxon>
        <taxon>Vararia</taxon>
    </lineage>
</organism>
<reference evidence="1" key="2">
    <citation type="journal article" date="2022" name="New Phytol.">
        <title>Evolutionary transition to the ectomycorrhizal habit in the genomes of a hyperdiverse lineage of mushroom-forming fungi.</title>
        <authorList>
            <person name="Looney B."/>
            <person name="Miyauchi S."/>
            <person name="Morin E."/>
            <person name="Drula E."/>
            <person name="Courty P.E."/>
            <person name="Kohler A."/>
            <person name="Kuo A."/>
            <person name="LaButti K."/>
            <person name="Pangilinan J."/>
            <person name="Lipzen A."/>
            <person name="Riley R."/>
            <person name="Andreopoulos W."/>
            <person name="He G."/>
            <person name="Johnson J."/>
            <person name="Nolan M."/>
            <person name="Tritt A."/>
            <person name="Barry K.W."/>
            <person name="Grigoriev I.V."/>
            <person name="Nagy L.G."/>
            <person name="Hibbett D."/>
            <person name="Henrissat B."/>
            <person name="Matheny P.B."/>
            <person name="Labbe J."/>
            <person name="Martin F.M."/>
        </authorList>
    </citation>
    <scope>NUCLEOTIDE SEQUENCE</scope>
    <source>
        <strain evidence="1">EC-137</strain>
    </source>
</reference>
<dbReference type="EMBL" id="MU273499">
    <property type="protein sequence ID" value="KAI0034511.1"/>
    <property type="molecule type" value="Genomic_DNA"/>
</dbReference>
<reference evidence="1" key="1">
    <citation type="submission" date="2021-02" db="EMBL/GenBank/DDBJ databases">
        <authorList>
            <consortium name="DOE Joint Genome Institute"/>
            <person name="Ahrendt S."/>
            <person name="Looney B.P."/>
            <person name="Miyauchi S."/>
            <person name="Morin E."/>
            <person name="Drula E."/>
            <person name="Courty P.E."/>
            <person name="Chicoki N."/>
            <person name="Fauchery L."/>
            <person name="Kohler A."/>
            <person name="Kuo A."/>
            <person name="Labutti K."/>
            <person name="Pangilinan J."/>
            <person name="Lipzen A."/>
            <person name="Riley R."/>
            <person name="Andreopoulos W."/>
            <person name="He G."/>
            <person name="Johnson J."/>
            <person name="Barry K.W."/>
            <person name="Grigoriev I.V."/>
            <person name="Nagy L."/>
            <person name="Hibbett D."/>
            <person name="Henrissat B."/>
            <person name="Matheny P.B."/>
            <person name="Labbe J."/>
            <person name="Martin F."/>
        </authorList>
    </citation>
    <scope>NUCLEOTIDE SEQUENCE</scope>
    <source>
        <strain evidence="1">EC-137</strain>
    </source>
</reference>
<proteinExistence type="predicted"/>
<gene>
    <name evidence="1" type="ORF">K488DRAFT_83918</name>
</gene>
<accession>A0ACB8QRK1</accession>
<dbReference type="Proteomes" id="UP000814128">
    <property type="component" value="Unassembled WGS sequence"/>
</dbReference>
<comment type="caution">
    <text evidence="1">The sequence shown here is derived from an EMBL/GenBank/DDBJ whole genome shotgun (WGS) entry which is preliminary data.</text>
</comment>